<feature type="domain" description="Nucleoside phosphorylase" evidence="2">
    <location>
        <begin position="239"/>
        <end position="389"/>
    </location>
</feature>
<keyword evidence="4" id="KW-1185">Reference proteome</keyword>
<comment type="caution">
    <text evidence="3">The sequence shown here is derived from an EMBL/GenBank/DDBJ whole genome shotgun (WGS) entry which is preliminary data.</text>
</comment>
<dbReference type="InterPro" id="IPR035994">
    <property type="entry name" value="Nucleoside_phosphorylase_sf"/>
</dbReference>
<protein>
    <recommendedName>
        <fullName evidence="2">Nucleoside phosphorylase domain-containing protein</fullName>
    </recommendedName>
</protein>
<dbReference type="GO" id="GO:0009116">
    <property type="term" value="P:nucleoside metabolic process"/>
    <property type="evidence" value="ECO:0007669"/>
    <property type="project" value="InterPro"/>
</dbReference>
<accession>A0A2B4RT49</accession>
<organism evidence="3 4">
    <name type="scientific">Stylophora pistillata</name>
    <name type="common">Smooth cauliflower coral</name>
    <dbReference type="NCBI Taxonomy" id="50429"/>
    <lineage>
        <taxon>Eukaryota</taxon>
        <taxon>Metazoa</taxon>
        <taxon>Cnidaria</taxon>
        <taxon>Anthozoa</taxon>
        <taxon>Hexacorallia</taxon>
        <taxon>Scleractinia</taxon>
        <taxon>Astrocoeniina</taxon>
        <taxon>Pocilloporidae</taxon>
        <taxon>Stylophora</taxon>
    </lineage>
</organism>
<dbReference type="Proteomes" id="UP000225706">
    <property type="component" value="Unassembled WGS sequence"/>
</dbReference>
<name>A0A2B4RT49_STYPI</name>
<dbReference type="Pfam" id="PF01048">
    <property type="entry name" value="PNP_UDP_1"/>
    <property type="match status" value="1"/>
</dbReference>
<dbReference type="GO" id="GO:0008782">
    <property type="term" value="F:adenosylhomocysteine nucleosidase activity"/>
    <property type="evidence" value="ECO:0007669"/>
    <property type="project" value="TreeGrafter"/>
</dbReference>
<dbReference type="GO" id="GO:0008930">
    <property type="term" value="F:methylthioadenosine nucleosidase activity"/>
    <property type="evidence" value="ECO:0007669"/>
    <property type="project" value="TreeGrafter"/>
</dbReference>
<dbReference type="InterPro" id="IPR000845">
    <property type="entry name" value="Nucleoside_phosphorylase_d"/>
</dbReference>
<dbReference type="GO" id="GO:0019284">
    <property type="term" value="P:L-methionine salvage from S-adenosylmethionine"/>
    <property type="evidence" value="ECO:0007669"/>
    <property type="project" value="TreeGrafter"/>
</dbReference>
<dbReference type="GO" id="GO:0005829">
    <property type="term" value="C:cytosol"/>
    <property type="evidence" value="ECO:0007669"/>
    <property type="project" value="TreeGrafter"/>
</dbReference>
<feature type="region of interest" description="Disordered" evidence="1">
    <location>
        <begin position="131"/>
        <end position="160"/>
    </location>
</feature>
<gene>
    <name evidence="3" type="ORF">AWC38_SpisGene14753</name>
</gene>
<dbReference type="PANTHER" id="PTHR46832:SF1">
    <property type="entry name" value="5'-METHYLTHIOADENOSINE_S-ADENOSYLHOMOCYSTEINE NUCLEOSIDASE"/>
    <property type="match status" value="1"/>
</dbReference>
<evidence type="ECO:0000313" key="3">
    <source>
        <dbReference type="EMBL" id="PFX20781.1"/>
    </source>
</evidence>
<reference evidence="4" key="1">
    <citation type="journal article" date="2017" name="bioRxiv">
        <title>Comparative analysis of the genomes of Stylophora pistillata and Acropora digitifera provides evidence for extensive differences between species of corals.</title>
        <authorList>
            <person name="Voolstra C.R."/>
            <person name="Li Y."/>
            <person name="Liew Y.J."/>
            <person name="Baumgarten S."/>
            <person name="Zoccola D."/>
            <person name="Flot J.-F."/>
            <person name="Tambutte S."/>
            <person name="Allemand D."/>
            <person name="Aranda M."/>
        </authorList>
    </citation>
    <scope>NUCLEOTIDE SEQUENCE [LARGE SCALE GENOMIC DNA]</scope>
</reference>
<evidence type="ECO:0000313" key="4">
    <source>
        <dbReference type="Proteomes" id="UP000225706"/>
    </source>
</evidence>
<evidence type="ECO:0000259" key="2">
    <source>
        <dbReference type="Pfam" id="PF01048"/>
    </source>
</evidence>
<dbReference type="Gene3D" id="3.40.50.1580">
    <property type="entry name" value="Nucleoside phosphorylase domain"/>
    <property type="match status" value="2"/>
</dbReference>
<evidence type="ECO:0000256" key="1">
    <source>
        <dbReference type="SAM" id="MobiDB-lite"/>
    </source>
</evidence>
<dbReference type="OrthoDB" id="5956464at2759"/>
<dbReference type="EMBL" id="LSMT01000303">
    <property type="protein sequence ID" value="PFX20781.1"/>
    <property type="molecule type" value="Genomic_DNA"/>
</dbReference>
<sequence>MGCSQGSYVPGGSLSAAKDAILLLRPKATFSVGACSGLNNRKVKLGDVVVSAKLITPARQTPSSREFGNLMKHIVDGWKAPLKNADEYNAKVHCDGVVLSISEASKDMIGQHPEAIAVEMEGGELVIIPGEKRPADNGNANPPQLSMKLPKRSDLPETSSAWSNVERPVDILLLTVEDCEFLSCFAYLKEPFKSYHISIGYVYFGYMGDDQGKKMKIALMRCSKGSDVPGGSLSVTKDAILLLRPKAIFSVGACSGLNRREVKLGDVVVSTELTTYAHRTPPSRDIGILVRHMADGWKAPLQNADEYNAKVHCDGVFLSISEANKDMIGQHPEAIAVGMEGGDVFAAAHDLKTEWVVVKGIKDFVDDSHESSSEKWKQIACVMAASLVANILSDSIVFQHWPNFDAGTNELHPQETMEQQCIIPVDAHSAHEIGLTGLSINLPRVGMDWELAIREYTTALKTSIMDQTEFQPKLLASHTISNAKTDEIFTNLLIQHGRKPLPRNDETYSRSEDLEYFGKVSGTPVKHWRTIQSFTTAGQMFFAEDVEDELGHPSLTLTEGKAGVSASSADGSFPFQATKQEQDNIVAKAMKFEAEHEELVRVLVYSESGVNFKVQLYVQCGEPGIPQELKNAAQGCFGEMDVTLEWLDLINDADRILKIRPLEYPSGTPQSLTDSQASEISKAIRDNLHVLVRHRNITSVQPSLKITNSKQTGTPCITLYVLRKGVIPDGECDFPLSLGSYPIDVVDGFWFRTTGSKPLRPNEAQKNSEVLRLGASIGVQGEDSAGTLGAIVKGGDKFFALSCNHVMKSESSSGIIHPAQNDHLNYLRWHLQEYGSWLRRTVDPDIPVVQLNVDDLTERNQLNERFQELKKLRERNRDREKENDYILKRIDEHQKKFEEGLQASPRVIGRYSAGVSRNVTRNGQKHYIDAAVAELTAHEVNQLQRNPTAEVIGTGNILSGEVKSGLEAQGKFHKSGRTTGYTGSGEFTDHHLFLKCKHCILNPTNPALLSVLQEVKLCEHCARRTKLTDLTNPIDSCNYCSKATETLLDTLWLHNCLCIRINERFSDKGDSGAVLFEIDQNRKFRGFGIMFGVHFHSYQCYALASSLDIALETLADEISVSNLRLLSNYGERPR</sequence>
<dbReference type="SUPFAM" id="SSF53167">
    <property type="entry name" value="Purine and uridine phosphorylases"/>
    <property type="match status" value="2"/>
</dbReference>
<dbReference type="AlphaFoldDB" id="A0A2B4RT49"/>
<proteinExistence type="predicted"/>
<dbReference type="PANTHER" id="PTHR46832">
    <property type="entry name" value="5'-METHYLTHIOADENOSINE/S-ADENOSYLHOMOCYSTEINE NUCLEOSIDASE"/>
    <property type="match status" value="1"/>
</dbReference>